<proteinExistence type="predicted"/>
<accession>A0A1S1PDN9</accession>
<protein>
    <recommendedName>
        <fullName evidence="1">DUF397 domain-containing protein</fullName>
    </recommendedName>
</protein>
<dbReference type="AlphaFoldDB" id="A0A1S1PDN9"/>
<comment type="caution">
    <text evidence="2">The sequence shown here is derived from an EMBL/GenBank/DDBJ whole genome shotgun (WGS) entry which is preliminary data.</text>
</comment>
<name>A0A1S1PDN9_9ACTN</name>
<reference evidence="3" key="1">
    <citation type="submission" date="2016-07" db="EMBL/GenBank/DDBJ databases">
        <title>Frankia sp. NRRL B-16219 Genome sequencing.</title>
        <authorList>
            <person name="Ghodhbane-Gtari F."/>
            <person name="Swanson E."/>
            <person name="Gueddou A."/>
            <person name="Louati M."/>
            <person name="Nouioui I."/>
            <person name="Hezbri K."/>
            <person name="Abebe-Akele F."/>
            <person name="Simpson S."/>
            <person name="Morris K."/>
            <person name="Thomas K."/>
            <person name="Gtari M."/>
            <person name="Tisa L.S."/>
        </authorList>
    </citation>
    <scope>NUCLEOTIDE SEQUENCE [LARGE SCALE GENOMIC DNA]</scope>
    <source>
        <strain evidence="3">NRRL B-16219</strain>
    </source>
</reference>
<evidence type="ECO:0000313" key="2">
    <source>
        <dbReference type="EMBL" id="OHV21013.1"/>
    </source>
</evidence>
<dbReference type="EMBL" id="MAXA01000259">
    <property type="protein sequence ID" value="OHV21013.1"/>
    <property type="molecule type" value="Genomic_DNA"/>
</dbReference>
<dbReference type="RefSeq" id="WP_071066616.1">
    <property type="nucleotide sequence ID" value="NZ_MAXA01000259.1"/>
</dbReference>
<dbReference type="InterPro" id="IPR007278">
    <property type="entry name" value="DUF397"/>
</dbReference>
<dbReference type="OrthoDB" id="4299240at2"/>
<dbReference type="Proteomes" id="UP000179769">
    <property type="component" value="Unassembled WGS sequence"/>
</dbReference>
<feature type="domain" description="DUF397" evidence="1">
    <location>
        <begin position="21"/>
        <end position="76"/>
    </location>
</feature>
<evidence type="ECO:0000313" key="3">
    <source>
        <dbReference type="Proteomes" id="UP000179769"/>
    </source>
</evidence>
<sequence length="94" mass="9958">MREWSAGLDFEVPAYGRERLVWRRASGAGEAAVEVAPLAFASASVGVGVVLRQAGSPDGPALLFSMAEWRAFLAGVGDGEFNDLTDTGRSDEQQ</sequence>
<gene>
    <name evidence="2" type="ORF">BBK14_27205</name>
</gene>
<organism evidence="2 3">
    <name type="scientific">Parafrankia soli</name>
    <dbReference type="NCBI Taxonomy" id="2599596"/>
    <lineage>
        <taxon>Bacteria</taxon>
        <taxon>Bacillati</taxon>
        <taxon>Actinomycetota</taxon>
        <taxon>Actinomycetes</taxon>
        <taxon>Frankiales</taxon>
        <taxon>Frankiaceae</taxon>
        <taxon>Parafrankia</taxon>
    </lineage>
</organism>
<keyword evidence="3" id="KW-1185">Reference proteome</keyword>
<evidence type="ECO:0000259" key="1">
    <source>
        <dbReference type="Pfam" id="PF04149"/>
    </source>
</evidence>
<dbReference type="Pfam" id="PF04149">
    <property type="entry name" value="DUF397"/>
    <property type="match status" value="1"/>
</dbReference>